<sequence length="212" mass="21307">MLHATAHLTFALSPGSCQTAVAHPRPGASSLTACWGPAPVQVQIHAGGFLLAVASKRTGQLLNQGGTLACPNPLTATIPPCTAHTSHPCSMCISRHSMWCVTHLASVPCTALKGSLIHVVSIDANGLLKVTHMVSMQGASAQGGGPGTATGLAHSFAHSLGFAPGQAGRVAAGTGQHAEGPVGAYLDSQRGLEDGGTAVVTFVMVPLVEGVE</sequence>
<keyword evidence="2" id="KW-1185">Reference proteome</keyword>
<gene>
    <name evidence="1" type="ORF">HaLaN_31967</name>
</gene>
<evidence type="ECO:0000313" key="1">
    <source>
        <dbReference type="EMBL" id="GFH32704.1"/>
    </source>
</evidence>
<comment type="caution">
    <text evidence="1">The sequence shown here is derived from an EMBL/GenBank/DDBJ whole genome shotgun (WGS) entry which is preliminary data.</text>
</comment>
<proteinExistence type="predicted"/>
<dbReference type="AlphaFoldDB" id="A0A6A0AKZ7"/>
<accession>A0A6A0AKZ7</accession>
<reference evidence="1 2" key="1">
    <citation type="submission" date="2020-02" db="EMBL/GenBank/DDBJ databases">
        <title>Draft genome sequence of Haematococcus lacustris strain NIES-144.</title>
        <authorList>
            <person name="Morimoto D."/>
            <person name="Nakagawa S."/>
            <person name="Yoshida T."/>
            <person name="Sawayama S."/>
        </authorList>
    </citation>
    <scope>NUCLEOTIDE SEQUENCE [LARGE SCALE GENOMIC DNA]</scope>
    <source>
        <strain evidence="1 2">NIES-144</strain>
    </source>
</reference>
<organism evidence="1 2">
    <name type="scientific">Haematococcus lacustris</name>
    <name type="common">Green alga</name>
    <name type="synonym">Haematococcus pluvialis</name>
    <dbReference type="NCBI Taxonomy" id="44745"/>
    <lineage>
        <taxon>Eukaryota</taxon>
        <taxon>Viridiplantae</taxon>
        <taxon>Chlorophyta</taxon>
        <taxon>core chlorophytes</taxon>
        <taxon>Chlorophyceae</taxon>
        <taxon>CS clade</taxon>
        <taxon>Chlamydomonadales</taxon>
        <taxon>Haematococcaceae</taxon>
        <taxon>Haematococcus</taxon>
    </lineage>
</organism>
<dbReference type="EMBL" id="BLLF01007002">
    <property type="protein sequence ID" value="GFH32704.1"/>
    <property type="molecule type" value="Genomic_DNA"/>
</dbReference>
<dbReference type="Proteomes" id="UP000485058">
    <property type="component" value="Unassembled WGS sequence"/>
</dbReference>
<evidence type="ECO:0000313" key="2">
    <source>
        <dbReference type="Proteomes" id="UP000485058"/>
    </source>
</evidence>
<name>A0A6A0AKZ7_HAELA</name>
<protein>
    <submittedName>
        <fullName evidence="1">Uncharacterized protein</fullName>
    </submittedName>
</protein>